<dbReference type="Pfam" id="PF12833">
    <property type="entry name" value="HTH_18"/>
    <property type="match status" value="1"/>
</dbReference>
<evidence type="ECO:0000256" key="3">
    <source>
        <dbReference type="ARBA" id="ARBA00023125"/>
    </source>
</evidence>
<dbReference type="SMART" id="SM00342">
    <property type="entry name" value="HTH_ARAC"/>
    <property type="match status" value="1"/>
</dbReference>
<dbReference type="InterPro" id="IPR009057">
    <property type="entry name" value="Homeodomain-like_sf"/>
</dbReference>
<dbReference type="SUPFAM" id="SSF46689">
    <property type="entry name" value="Homeodomain-like"/>
    <property type="match status" value="1"/>
</dbReference>
<evidence type="ECO:0000313" key="6">
    <source>
        <dbReference type="EMBL" id="SQB40324.1"/>
    </source>
</evidence>
<accession>A0A2X2WIT0</accession>
<keyword evidence="2" id="KW-0805">Transcription regulation</keyword>
<sequence>MSERNLARLVVKETGLSFRRWRHQLQLILALQALIDGHSVQHVAQTLGYDSTTAFITMFKKGLGQTPGRYLAGLTASQ</sequence>
<keyword evidence="4" id="KW-0804">Transcription</keyword>
<evidence type="ECO:0000256" key="2">
    <source>
        <dbReference type="ARBA" id="ARBA00023015"/>
    </source>
</evidence>
<dbReference type="PANTHER" id="PTHR11019:SF199">
    <property type="entry name" value="HTH-TYPE TRANSCRIPTIONAL REGULATOR NIMR"/>
    <property type="match status" value="1"/>
</dbReference>
<feature type="domain" description="HTH araC/xylS-type" evidence="5">
    <location>
        <begin position="1"/>
        <end position="73"/>
    </location>
</feature>
<evidence type="ECO:0000256" key="4">
    <source>
        <dbReference type="ARBA" id="ARBA00023163"/>
    </source>
</evidence>
<keyword evidence="1" id="KW-0678">Repressor</keyword>
<proteinExistence type="predicted"/>
<evidence type="ECO:0000259" key="5">
    <source>
        <dbReference type="PROSITE" id="PS01124"/>
    </source>
</evidence>
<dbReference type="EMBL" id="UAVY01000009">
    <property type="protein sequence ID" value="SQB40324.1"/>
    <property type="molecule type" value="Genomic_DNA"/>
</dbReference>
<dbReference type="PROSITE" id="PS01124">
    <property type="entry name" value="HTH_ARAC_FAMILY_2"/>
    <property type="match status" value="1"/>
</dbReference>
<dbReference type="PANTHER" id="PTHR11019">
    <property type="entry name" value="HTH-TYPE TRANSCRIPTIONAL REGULATOR NIMR"/>
    <property type="match status" value="1"/>
</dbReference>
<dbReference type="InterPro" id="IPR018060">
    <property type="entry name" value="HTH_AraC"/>
</dbReference>
<dbReference type="Proteomes" id="UP000251584">
    <property type="component" value="Unassembled WGS sequence"/>
</dbReference>
<organism evidence="6 7">
    <name type="scientific">Citrobacter koseri</name>
    <name type="common">Citrobacter diversus</name>
    <dbReference type="NCBI Taxonomy" id="545"/>
    <lineage>
        <taxon>Bacteria</taxon>
        <taxon>Pseudomonadati</taxon>
        <taxon>Pseudomonadota</taxon>
        <taxon>Gammaproteobacteria</taxon>
        <taxon>Enterobacterales</taxon>
        <taxon>Enterobacteriaceae</taxon>
        <taxon>Citrobacter</taxon>
    </lineage>
</organism>
<dbReference type="InterPro" id="IPR020449">
    <property type="entry name" value="Tscrpt_reg_AraC-type_HTH"/>
</dbReference>
<dbReference type="PRINTS" id="PR00032">
    <property type="entry name" value="HTHARAC"/>
</dbReference>
<evidence type="ECO:0000313" key="7">
    <source>
        <dbReference type="Proteomes" id="UP000251584"/>
    </source>
</evidence>
<keyword evidence="3" id="KW-0238">DNA-binding</keyword>
<evidence type="ECO:0000256" key="1">
    <source>
        <dbReference type="ARBA" id="ARBA00022491"/>
    </source>
</evidence>
<dbReference type="GO" id="GO:0043565">
    <property type="term" value="F:sequence-specific DNA binding"/>
    <property type="evidence" value="ECO:0007669"/>
    <property type="project" value="InterPro"/>
</dbReference>
<dbReference type="GO" id="GO:0003700">
    <property type="term" value="F:DNA-binding transcription factor activity"/>
    <property type="evidence" value="ECO:0007669"/>
    <property type="project" value="InterPro"/>
</dbReference>
<gene>
    <name evidence="6" type="primary">ripA_2</name>
    <name evidence="6" type="ORF">NCTC10786_05424</name>
</gene>
<name>A0A2X2WIT0_CITKO</name>
<protein>
    <submittedName>
        <fullName evidence="6">HTH-type transcriptional repressor of iron proteins A</fullName>
    </submittedName>
</protein>
<reference evidence="6 7" key="1">
    <citation type="submission" date="2018-06" db="EMBL/GenBank/DDBJ databases">
        <authorList>
            <consortium name="Pathogen Informatics"/>
            <person name="Doyle S."/>
        </authorList>
    </citation>
    <scope>NUCLEOTIDE SEQUENCE [LARGE SCALE GENOMIC DNA]</scope>
    <source>
        <strain evidence="6 7">NCTC10786</strain>
    </source>
</reference>
<dbReference type="Gene3D" id="1.10.10.60">
    <property type="entry name" value="Homeodomain-like"/>
    <property type="match status" value="1"/>
</dbReference>
<dbReference type="FunFam" id="1.10.10.60:FF:000132">
    <property type="entry name" value="AraC family transcriptional regulator"/>
    <property type="match status" value="1"/>
</dbReference>
<dbReference type="AlphaFoldDB" id="A0A2X2WIT0"/>